<dbReference type="OrthoDB" id="1684927at2"/>
<sequence>MAYETFEKVEGIIQSINRGDDCCSMTVSLISDSNIVNVVVSGDTTVVDNVRLRPGMRIAAFYDTNLPTPAVYPPQYRAELVTSLRRGQQVILDYFDDELASADGSLKLNIGPMTNVMTLNGQQYTCRPENMELLVYYTMTTFSMPAQTTPQKVIVMCQY</sequence>
<accession>A0A5M9HW75</accession>
<gene>
    <name evidence="1" type="ORF">FNY66_08970</name>
</gene>
<organism evidence="1 2">
    <name type="scientific">Mediterraneibacter catenae</name>
    <dbReference type="NCBI Taxonomy" id="2594882"/>
    <lineage>
        <taxon>Bacteria</taxon>
        <taxon>Bacillati</taxon>
        <taxon>Bacillota</taxon>
        <taxon>Clostridia</taxon>
        <taxon>Lachnospirales</taxon>
        <taxon>Lachnospiraceae</taxon>
        <taxon>Mediterraneibacter</taxon>
    </lineage>
</organism>
<dbReference type="EMBL" id="VMSO01000010">
    <property type="protein sequence ID" value="KAA8501230.1"/>
    <property type="molecule type" value="Genomic_DNA"/>
</dbReference>
<dbReference type="AlphaFoldDB" id="A0A5M9HW75"/>
<proteinExistence type="predicted"/>
<evidence type="ECO:0000313" key="1">
    <source>
        <dbReference type="EMBL" id="KAA8501230.1"/>
    </source>
</evidence>
<evidence type="ECO:0000313" key="2">
    <source>
        <dbReference type="Proteomes" id="UP000322025"/>
    </source>
</evidence>
<protein>
    <submittedName>
        <fullName evidence="1">Uncharacterized protein</fullName>
    </submittedName>
</protein>
<dbReference type="RefSeq" id="WP_087150881.1">
    <property type="nucleotide sequence ID" value="NZ_VMSO01000010.1"/>
</dbReference>
<dbReference type="Proteomes" id="UP000322025">
    <property type="component" value="Unassembled WGS sequence"/>
</dbReference>
<reference evidence="1" key="1">
    <citation type="submission" date="2019-07" db="EMBL/GenBank/DDBJ databases">
        <authorList>
            <person name="Wongkuna S."/>
            <person name="Scaria J."/>
        </authorList>
    </citation>
    <scope>NUCLEOTIDE SEQUENCE [LARGE SCALE GENOMIC DNA]</scope>
    <source>
        <strain evidence="1">SW178</strain>
    </source>
</reference>
<keyword evidence="2" id="KW-1185">Reference proteome</keyword>
<comment type="caution">
    <text evidence="1">The sequence shown here is derived from an EMBL/GenBank/DDBJ whole genome shotgun (WGS) entry which is preliminary data.</text>
</comment>
<name>A0A5M9HW75_9FIRM</name>